<evidence type="ECO:0000256" key="1">
    <source>
        <dbReference type="SAM" id="MobiDB-lite"/>
    </source>
</evidence>
<sequence>MGAERREAGAGDDFATHGTKRDADGDMACGKAKRIKMEPEQHVQVKVQSSDGAKNVVRSDAEPETEPAETETTRAPTCGTNEEATAQHSVVHVPEPTELDVETFVTSSIIAEALSSEGEKIMKKLKSAAKKTDLQIRMQFALENGDLGEDRLAISVTTVPACTDTQKILDEFRDKLSRMEWLDLWENSLHMAMRKKHTAAKTNGYLEVFPGSKRWNSVEKCTLEGGVRIDENNTQMLKIKRIQRVHNPYREVLYRSNCVALKFKPGFKAVNERWLFHGTSTNNPSGVCLGSEGFDPRVCKETNRIGRSIHFCLRANVPAVHYAHKMSDEEHQIILARVACGNLCSVPNYTKRVRPPCIGKETPYSLYDSVLNRVRTYVDAEESNFIGIFDAHQAMPDYLITFEPVPKICFGQKK</sequence>
<dbReference type="GO" id="GO:0003950">
    <property type="term" value="F:NAD+ poly-ADP-ribosyltransferase activity"/>
    <property type="evidence" value="ECO:0007669"/>
    <property type="project" value="InterPro"/>
</dbReference>
<protein>
    <submittedName>
        <fullName evidence="3">Poly ADP-ribose polymerase 12</fullName>
    </submittedName>
</protein>
<evidence type="ECO:0000259" key="2">
    <source>
        <dbReference type="Pfam" id="PF00644"/>
    </source>
</evidence>
<dbReference type="InterPro" id="IPR012317">
    <property type="entry name" value="Poly(ADP-ribose)pol_cat_dom"/>
</dbReference>
<evidence type="ECO:0000313" key="4">
    <source>
        <dbReference type="Proteomes" id="UP000241890"/>
    </source>
</evidence>
<comment type="caution">
    <text evidence="3">The sequence shown here is derived from an EMBL/GenBank/DDBJ whole genome shotgun (WGS) entry which is preliminary data.</text>
</comment>
<dbReference type="PANTHER" id="PTHR45740">
    <property type="entry name" value="POLY [ADP-RIBOSE] POLYMERASE"/>
    <property type="match status" value="1"/>
</dbReference>
<dbReference type="InParanoid" id="A0A2R5G350"/>
<keyword evidence="4" id="KW-1185">Reference proteome</keyword>
<dbReference type="Gene3D" id="3.90.228.10">
    <property type="match status" value="1"/>
</dbReference>
<feature type="region of interest" description="Disordered" evidence="1">
    <location>
        <begin position="1"/>
        <end position="76"/>
    </location>
</feature>
<feature type="domain" description="PARP catalytic" evidence="2">
    <location>
        <begin position="235"/>
        <end position="345"/>
    </location>
</feature>
<dbReference type="PANTHER" id="PTHR45740:SF2">
    <property type="entry name" value="POLY [ADP-RIBOSE] POLYMERASE"/>
    <property type="match status" value="1"/>
</dbReference>
<name>A0A2R5G350_9STRA</name>
<organism evidence="3 4">
    <name type="scientific">Hondaea fermentalgiana</name>
    <dbReference type="NCBI Taxonomy" id="2315210"/>
    <lineage>
        <taxon>Eukaryota</taxon>
        <taxon>Sar</taxon>
        <taxon>Stramenopiles</taxon>
        <taxon>Bigyra</taxon>
        <taxon>Labyrinthulomycetes</taxon>
        <taxon>Thraustochytrida</taxon>
        <taxon>Thraustochytriidae</taxon>
        <taxon>Hondaea</taxon>
    </lineage>
</organism>
<dbReference type="Pfam" id="PF00644">
    <property type="entry name" value="PARP"/>
    <property type="match status" value="1"/>
</dbReference>
<dbReference type="InterPro" id="IPR051712">
    <property type="entry name" value="ARTD-AVP"/>
</dbReference>
<accession>A0A2R5G350</accession>
<proteinExistence type="predicted"/>
<dbReference type="SUPFAM" id="SSF56399">
    <property type="entry name" value="ADP-ribosylation"/>
    <property type="match status" value="1"/>
</dbReference>
<reference evidence="3 4" key="1">
    <citation type="submission" date="2017-12" db="EMBL/GenBank/DDBJ databases">
        <title>Sequencing, de novo assembly and annotation of complete genome of a new Thraustochytrid species, strain FCC1311.</title>
        <authorList>
            <person name="Sedici K."/>
            <person name="Godart F."/>
            <person name="Aiese Cigliano R."/>
            <person name="Sanseverino W."/>
            <person name="Barakat M."/>
            <person name="Ortet P."/>
            <person name="Marechal E."/>
            <person name="Cagnac O."/>
            <person name="Amato A."/>
        </authorList>
    </citation>
    <scope>NUCLEOTIDE SEQUENCE [LARGE SCALE GENOMIC DNA]</scope>
</reference>
<evidence type="ECO:0000313" key="3">
    <source>
        <dbReference type="EMBL" id="GBG24749.1"/>
    </source>
</evidence>
<dbReference type="EMBL" id="BEYU01000008">
    <property type="protein sequence ID" value="GBG24749.1"/>
    <property type="molecule type" value="Genomic_DNA"/>
</dbReference>
<dbReference type="GO" id="GO:0005634">
    <property type="term" value="C:nucleus"/>
    <property type="evidence" value="ECO:0007669"/>
    <property type="project" value="TreeGrafter"/>
</dbReference>
<dbReference type="OrthoDB" id="6133115at2759"/>
<gene>
    <name evidence="3" type="ORF">FCC1311_009672</name>
</gene>
<dbReference type="GO" id="GO:1990404">
    <property type="term" value="F:NAD+-protein mono-ADP-ribosyltransferase activity"/>
    <property type="evidence" value="ECO:0007669"/>
    <property type="project" value="TreeGrafter"/>
</dbReference>
<dbReference type="Proteomes" id="UP000241890">
    <property type="component" value="Unassembled WGS sequence"/>
</dbReference>
<dbReference type="AlphaFoldDB" id="A0A2R5G350"/>